<dbReference type="PANTHER" id="PTHR28259">
    <property type="entry name" value="FLUORIDE EXPORT PROTEIN 1-RELATED"/>
    <property type="match status" value="1"/>
</dbReference>
<keyword evidence="5 13" id="KW-0479">Metal-binding</keyword>
<evidence type="ECO:0000256" key="10">
    <source>
        <dbReference type="ARBA" id="ARBA00035120"/>
    </source>
</evidence>
<keyword evidence="4 13" id="KW-0812">Transmembrane</keyword>
<evidence type="ECO:0000256" key="6">
    <source>
        <dbReference type="ARBA" id="ARBA00022989"/>
    </source>
</evidence>
<comment type="function">
    <text evidence="12 13">Fluoride-specific ion channel. Important for reducing fluoride concentration in the cell, thus reducing its toxicity.</text>
</comment>
<dbReference type="Pfam" id="PF02537">
    <property type="entry name" value="CRCB"/>
    <property type="match status" value="1"/>
</dbReference>
<name>A0ABV5EPC6_9MICO</name>
<organism evidence="14 15">
    <name type="scientific">Microbacterium plantarum</name>
    <dbReference type="NCBI Taxonomy" id="1816425"/>
    <lineage>
        <taxon>Bacteria</taxon>
        <taxon>Bacillati</taxon>
        <taxon>Actinomycetota</taxon>
        <taxon>Actinomycetes</taxon>
        <taxon>Micrococcales</taxon>
        <taxon>Microbacteriaceae</taxon>
        <taxon>Microbacterium</taxon>
    </lineage>
</organism>
<keyword evidence="3 13" id="KW-1003">Cell membrane</keyword>
<evidence type="ECO:0000313" key="15">
    <source>
        <dbReference type="Proteomes" id="UP001589643"/>
    </source>
</evidence>
<dbReference type="InterPro" id="IPR003691">
    <property type="entry name" value="FluC"/>
</dbReference>
<keyword evidence="8 13" id="KW-0472">Membrane</keyword>
<evidence type="ECO:0000256" key="13">
    <source>
        <dbReference type="HAMAP-Rule" id="MF_00454"/>
    </source>
</evidence>
<comment type="subcellular location">
    <subcellularLocation>
        <location evidence="1 13">Cell membrane</location>
        <topology evidence="1 13">Multi-pass membrane protein</topology>
    </subcellularLocation>
</comment>
<evidence type="ECO:0000256" key="8">
    <source>
        <dbReference type="ARBA" id="ARBA00023136"/>
    </source>
</evidence>
<gene>
    <name evidence="13" type="primary">fluC</name>
    <name evidence="13" type="synonym">crcB</name>
    <name evidence="14" type="ORF">AB7P39_03085</name>
</gene>
<keyword evidence="6 13" id="KW-1133">Transmembrane helix</keyword>
<evidence type="ECO:0000313" key="14">
    <source>
        <dbReference type="EMBL" id="MFB8891824.1"/>
    </source>
</evidence>
<evidence type="ECO:0000256" key="5">
    <source>
        <dbReference type="ARBA" id="ARBA00022723"/>
    </source>
</evidence>
<keyword evidence="9 13" id="KW-0407">Ion channel</keyword>
<feature type="transmembrane region" description="Helical" evidence="13">
    <location>
        <begin position="6"/>
        <end position="26"/>
    </location>
</feature>
<feature type="transmembrane region" description="Helical" evidence="13">
    <location>
        <begin position="38"/>
        <end position="61"/>
    </location>
</feature>
<sequence>MNGVSAGMLVALVVAGGAGAGIRYVLDVLLTRGRRDAFPVGILVINVTGSGLLGLLTGLGALVAPDWLAVLGIGLLGGYTTFSTVSVDTIQLMRRGRRDWAIVNLVGTFAMAVIAAAIGIVLGGLLPG</sequence>
<feature type="binding site" evidence="13">
    <location>
        <position position="77"/>
    </location>
    <ligand>
        <name>Na(+)</name>
        <dbReference type="ChEBI" id="CHEBI:29101"/>
        <note>structural</note>
    </ligand>
</feature>
<feature type="transmembrane region" description="Helical" evidence="13">
    <location>
        <begin position="67"/>
        <end position="90"/>
    </location>
</feature>
<accession>A0ABV5EPC6</accession>
<keyword evidence="2 13" id="KW-0813">Transport</keyword>
<comment type="caution">
    <text evidence="14">The sequence shown here is derived from an EMBL/GenBank/DDBJ whole genome shotgun (WGS) entry which is preliminary data.</text>
</comment>
<comment type="activity regulation">
    <text evidence="13">Na(+) is not transported, but it plays an essential structural role and its presence is essential for fluoride channel function.</text>
</comment>
<reference evidence="14 15" key="1">
    <citation type="submission" date="2024-08" db="EMBL/GenBank/DDBJ databases">
        <title>Heavy metals resistant antinobacteria isolated from wastewater.</title>
        <authorList>
            <person name="Roman Ponce B."/>
            <person name="Blanco Mercado M.A."/>
            <person name="Avila Aldana I.N."/>
            <person name="Morales Arrieta S."/>
        </authorList>
    </citation>
    <scope>NUCLEOTIDE SEQUENCE [LARGE SCALE GENOMIC DNA]</scope>
    <source>
        <strain evidence="15">sma-1</strain>
    </source>
</reference>
<protein>
    <recommendedName>
        <fullName evidence="13">Fluoride-specific ion channel FluC</fullName>
    </recommendedName>
</protein>
<feature type="transmembrane region" description="Helical" evidence="13">
    <location>
        <begin position="102"/>
        <end position="126"/>
    </location>
</feature>
<evidence type="ECO:0000256" key="7">
    <source>
        <dbReference type="ARBA" id="ARBA00023065"/>
    </source>
</evidence>
<evidence type="ECO:0000256" key="1">
    <source>
        <dbReference type="ARBA" id="ARBA00004651"/>
    </source>
</evidence>
<comment type="catalytic activity">
    <reaction evidence="11">
        <text>fluoride(in) = fluoride(out)</text>
        <dbReference type="Rhea" id="RHEA:76159"/>
        <dbReference type="ChEBI" id="CHEBI:17051"/>
    </reaction>
    <physiologicalReaction direction="left-to-right" evidence="11">
        <dbReference type="Rhea" id="RHEA:76160"/>
    </physiologicalReaction>
</comment>
<dbReference type="PANTHER" id="PTHR28259:SF16">
    <property type="entry name" value="FLUORIDE-SPECIFIC ION CHANNEL FLUC 2"/>
    <property type="match status" value="1"/>
</dbReference>
<dbReference type="Proteomes" id="UP001589643">
    <property type="component" value="Unassembled WGS sequence"/>
</dbReference>
<proteinExistence type="inferred from homology"/>
<comment type="similarity">
    <text evidence="10 13">Belongs to the fluoride channel Fluc/FEX (TC 1.A.43) family.</text>
</comment>
<dbReference type="HAMAP" id="MF_00454">
    <property type="entry name" value="FluC"/>
    <property type="match status" value="1"/>
</dbReference>
<dbReference type="EMBL" id="JBHLHV010000001">
    <property type="protein sequence ID" value="MFB8891824.1"/>
    <property type="molecule type" value="Genomic_DNA"/>
</dbReference>
<keyword evidence="13" id="KW-0915">Sodium</keyword>
<evidence type="ECO:0000256" key="3">
    <source>
        <dbReference type="ARBA" id="ARBA00022475"/>
    </source>
</evidence>
<evidence type="ECO:0000256" key="2">
    <source>
        <dbReference type="ARBA" id="ARBA00022448"/>
    </source>
</evidence>
<feature type="binding site" evidence="13">
    <location>
        <position position="80"/>
    </location>
    <ligand>
        <name>Na(+)</name>
        <dbReference type="ChEBI" id="CHEBI:29101"/>
        <note>structural</note>
    </ligand>
</feature>
<evidence type="ECO:0000256" key="4">
    <source>
        <dbReference type="ARBA" id="ARBA00022692"/>
    </source>
</evidence>
<evidence type="ECO:0000256" key="11">
    <source>
        <dbReference type="ARBA" id="ARBA00035585"/>
    </source>
</evidence>
<evidence type="ECO:0000256" key="12">
    <source>
        <dbReference type="ARBA" id="ARBA00049940"/>
    </source>
</evidence>
<evidence type="ECO:0000256" key="9">
    <source>
        <dbReference type="ARBA" id="ARBA00023303"/>
    </source>
</evidence>
<keyword evidence="15" id="KW-1185">Reference proteome</keyword>
<dbReference type="RefSeq" id="WP_309300100.1">
    <property type="nucleotide sequence ID" value="NZ_JBHLHV010000001.1"/>
</dbReference>
<keyword evidence="7 13" id="KW-0406">Ion transport</keyword>